<organism evidence="2 3">
    <name type="scientific">Aromia moschata</name>
    <dbReference type="NCBI Taxonomy" id="1265417"/>
    <lineage>
        <taxon>Eukaryota</taxon>
        <taxon>Metazoa</taxon>
        <taxon>Ecdysozoa</taxon>
        <taxon>Arthropoda</taxon>
        <taxon>Hexapoda</taxon>
        <taxon>Insecta</taxon>
        <taxon>Pterygota</taxon>
        <taxon>Neoptera</taxon>
        <taxon>Endopterygota</taxon>
        <taxon>Coleoptera</taxon>
        <taxon>Polyphaga</taxon>
        <taxon>Cucujiformia</taxon>
        <taxon>Chrysomeloidea</taxon>
        <taxon>Cerambycidae</taxon>
        <taxon>Cerambycinae</taxon>
        <taxon>Callichromatini</taxon>
        <taxon>Aromia</taxon>
    </lineage>
</organism>
<evidence type="ECO:0000313" key="2">
    <source>
        <dbReference type="EMBL" id="KAJ8959717.1"/>
    </source>
</evidence>
<name>A0AAV8Z866_9CUCU</name>
<gene>
    <name evidence="2" type="ORF">NQ318_021911</name>
</gene>
<proteinExistence type="predicted"/>
<protein>
    <recommendedName>
        <fullName evidence="4">Protein Wnt</fullName>
    </recommendedName>
</protein>
<evidence type="ECO:0000313" key="3">
    <source>
        <dbReference type="Proteomes" id="UP001162162"/>
    </source>
</evidence>
<keyword evidence="3" id="KW-1185">Reference proteome</keyword>
<sequence>MPSAIKEGLERSNSRMCKCAQQSKFKICTESDHIPVSSILEAQGAYLPLWANTIVLLAFFIRLSYIGLCSSTLLQGSQVTLNLHYVSKHCDKYNRY</sequence>
<dbReference type="Proteomes" id="UP001162162">
    <property type="component" value="Unassembled WGS sequence"/>
</dbReference>
<dbReference type="AlphaFoldDB" id="A0AAV8Z866"/>
<reference evidence="2" key="1">
    <citation type="journal article" date="2023" name="Insect Mol. Biol.">
        <title>Genome sequencing provides insights into the evolution of gene families encoding plant cell wall-degrading enzymes in longhorned beetles.</title>
        <authorList>
            <person name="Shin N.R."/>
            <person name="Okamura Y."/>
            <person name="Kirsch R."/>
            <person name="Pauchet Y."/>
        </authorList>
    </citation>
    <scope>NUCLEOTIDE SEQUENCE</scope>
    <source>
        <strain evidence="2">AMC_N1</strain>
    </source>
</reference>
<keyword evidence="1" id="KW-0812">Transmembrane</keyword>
<feature type="transmembrane region" description="Helical" evidence="1">
    <location>
        <begin position="45"/>
        <end position="65"/>
    </location>
</feature>
<comment type="caution">
    <text evidence="2">The sequence shown here is derived from an EMBL/GenBank/DDBJ whole genome shotgun (WGS) entry which is preliminary data.</text>
</comment>
<keyword evidence="1" id="KW-1133">Transmembrane helix</keyword>
<dbReference type="EMBL" id="JAPWTK010000012">
    <property type="protein sequence ID" value="KAJ8959717.1"/>
    <property type="molecule type" value="Genomic_DNA"/>
</dbReference>
<keyword evidence="1" id="KW-0472">Membrane</keyword>
<accession>A0AAV8Z866</accession>
<evidence type="ECO:0000256" key="1">
    <source>
        <dbReference type="SAM" id="Phobius"/>
    </source>
</evidence>
<evidence type="ECO:0008006" key="4">
    <source>
        <dbReference type="Google" id="ProtNLM"/>
    </source>
</evidence>